<dbReference type="OrthoDB" id="268681at2"/>
<dbReference type="GO" id="GO:0016787">
    <property type="term" value="F:hydrolase activity"/>
    <property type="evidence" value="ECO:0007669"/>
    <property type="project" value="UniProtKB-KW"/>
</dbReference>
<name>A0A5C1A3T4_9BACT</name>
<dbReference type="RefSeq" id="WP_149108697.1">
    <property type="nucleotide sequence ID" value="NZ_CP042425.1"/>
</dbReference>
<dbReference type="AlphaFoldDB" id="A0A5C1A3T4"/>
<sequence>MQRRLFLSQALTATAATYLLQNGSTARAQDPTDELIETADGVKLRGILYKAQNSKNGSCVMILHDPFTDPTKGDWDGLAKTLATGGYHVLRFDFRGTGKSKDIIPEKFWKDQLNATLPGASKATPKKTIEEKDYKSRNAYLPQLVYDISAARNHLDKLNDDGQVNTSSVYMIGAGDAATLGMMFLTTEWHREQKKPMGVLGIQKLIVNANQTIAAGSAPAGRDYGGCVWLSPKRMNGFNKSTIENWVANYGRDANGDMRKETPMLFVYGEKDPAGLSNSKFFNDEVMVASGGRGKLEKLDNTFLRPRAGTNLSGVGLLGKDDTLGTEKLILEFLNKMEELRRKKVRITRDYSEPLRINLASFGT</sequence>
<dbReference type="EMBL" id="CP042425">
    <property type="protein sequence ID" value="QEL13751.1"/>
    <property type="molecule type" value="Genomic_DNA"/>
</dbReference>
<evidence type="ECO:0000313" key="1">
    <source>
        <dbReference type="EMBL" id="QEL13751.1"/>
    </source>
</evidence>
<keyword evidence="1" id="KW-0378">Hydrolase</keyword>
<accession>A0A5C1A3T4</accession>
<keyword evidence="2" id="KW-1185">Reference proteome</keyword>
<protein>
    <submittedName>
        <fullName evidence="1">Alpha/beta hydrolase</fullName>
    </submittedName>
</protein>
<dbReference type="SUPFAM" id="SSF53474">
    <property type="entry name" value="alpha/beta-Hydrolases"/>
    <property type="match status" value="1"/>
</dbReference>
<dbReference type="KEGG" id="lrs:PX52LOC_00609"/>
<dbReference type="InterPro" id="IPR029058">
    <property type="entry name" value="AB_hydrolase_fold"/>
</dbReference>
<proteinExistence type="predicted"/>
<evidence type="ECO:0000313" key="2">
    <source>
        <dbReference type="Proteomes" id="UP000324974"/>
    </source>
</evidence>
<dbReference type="Proteomes" id="UP000324974">
    <property type="component" value="Chromosome"/>
</dbReference>
<gene>
    <name evidence="1" type="ORF">PX52LOC_00609</name>
</gene>
<reference evidence="2" key="1">
    <citation type="submission" date="2019-08" db="EMBL/GenBank/DDBJ databases">
        <title>Limnoglobus roseus gen. nov., sp. nov., a novel freshwater planctomycete with a giant genome from the family Gemmataceae.</title>
        <authorList>
            <person name="Kulichevskaya I.S."/>
            <person name="Naumoff D.G."/>
            <person name="Miroshnikov K."/>
            <person name="Ivanova A."/>
            <person name="Philippov D.A."/>
            <person name="Hakobyan A."/>
            <person name="Rijpstra I.C."/>
            <person name="Sinninghe Damste J.S."/>
            <person name="Liesack W."/>
            <person name="Dedysh S.N."/>
        </authorList>
    </citation>
    <scope>NUCLEOTIDE SEQUENCE [LARGE SCALE GENOMIC DNA]</scope>
    <source>
        <strain evidence="2">PX52</strain>
    </source>
</reference>
<dbReference type="Gene3D" id="3.40.50.1820">
    <property type="entry name" value="alpha/beta hydrolase"/>
    <property type="match status" value="1"/>
</dbReference>
<organism evidence="1 2">
    <name type="scientific">Limnoglobus roseus</name>
    <dbReference type="NCBI Taxonomy" id="2598579"/>
    <lineage>
        <taxon>Bacteria</taxon>
        <taxon>Pseudomonadati</taxon>
        <taxon>Planctomycetota</taxon>
        <taxon>Planctomycetia</taxon>
        <taxon>Gemmatales</taxon>
        <taxon>Gemmataceae</taxon>
        <taxon>Limnoglobus</taxon>
    </lineage>
</organism>